<protein>
    <submittedName>
        <fullName evidence="2">Uncharacterized protein</fullName>
    </submittedName>
</protein>
<proteinExistence type="predicted"/>
<comment type="caution">
    <text evidence="2">The sequence shown here is derived from an EMBL/GenBank/DDBJ whole genome shotgun (WGS) entry which is preliminary data.</text>
</comment>
<dbReference type="AlphaFoldDB" id="A0A9W9G2V3"/>
<accession>A0A9W9G2V3</accession>
<evidence type="ECO:0000313" key="2">
    <source>
        <dbReference type="EMBL" id="KAJ5111114.1"/>
    </source>
</evidence>
<feature type="compositionally biased region" description="Basic and acidic residues" evidence="1">
    <location>
        <begin position="32"/>
        <end position="43"/>
    </location>
</feature>
<reference evidence="2" key="1">
    <citation type="submission" date="2022-11" db="EMBL/GenBank/DDBJ databases">
        <authorList>
            <person name="Petersen C."/>
        </authorList>
    </citation>
    <scope>NUCLEOTIDE SEQUENCE</scope>
    <source>
        <strain evidence="2">IBT 30761</strain>
    </source>
</reference>
<reference evidence="2" key="2">
    <citation type="journal article" date="2023" name="IMA Fungus">
        <title>Comparative genomic study of the Penicillium genus elucidates a diverse pangenome and 15 lateral gene transfer events.</title>
        <authorList>
            <person name="Petersen C."/>
            <person name="Sorensen T."/>
            <person name="Nielsen M.R."/>
            <person name="Sondergaard T.E."/>
            <person name="Sorensen J.L."/>
            <person name="Fitzpatrick D.A."/>
            <person name="Frisvad J.C."/>
            <person name="Nielsen K.L."/>
        </authorList>
    </citation>
    <scope>NUCLEOTIDE SEQUENCE</scope>
    <source>
        <strain evidence="2">IBT 30761</strain>
    </source>
</reference>
<dbReference type="PANTHER" id="PTHR37535">
    <property type="entry name" value="FLUG DOMAIN PROTEIN"/>
    <property type="match status" value="1"/>
</dbReference>
<dbReference type="Proteomes" id="UP001149074">
    <property type="component" value="Unassembled WGS sequence"/>
</dbReference>
<name>A0A9W9G2V3_9EURO</name>
<evidence type="ECO:0000313" key="3">
    <source>
        <dbReference type="Proteomes" id="UP001149074"/>
    </source>
</evidence>
<dbReference type="OrthoDB" id="5400577at2759"/>
<feature type="region of interest" description="Disordered" evidence="1">
    <location>
        <begin position="1"/>
        <end position="43"/>
    </location>
</feature>
<dbReference type="RefSeq" id="XP_056479184.1">
    <property type="nucleotide sequence ID" value="XM_056614143.1"/>
</dbReference>
<evidence type="ECO:0000256" key="1">
    <source>
        <dbReference type="SAM" id="MobiDB-lite"/>
    </source>
</evidence>
<gene>
    <name evidence="2" type="ORF">N7532_001649</name>
</gene>
<dbReference type="EMBL" id="JAPQKI010000002">
    <property type="protein sequence ID" value="KAJ5111114.1"/>
    <property type="molecule type" value="Genomic_DNA"/>
</dbReference>
<keyword evidence="3" id="KW-1185">Reference proteome</keyword>
<sequence length="249" mass="29181">MGQKAFFANRDDQAKERRRLQRQRNGYLPGAFKEEDEVRRKDKKLPKTKELHQEALDLWFEFTGDPENGFQDYKTVQGCQPPGHEMVKAFIRWYADSTYGRLSKSRKPTVRTTKACAERFFGGFRDFTKTEVPETDRTEIYTVSSRLPPFQTSSDAVDDEVQWIKNTLTKDGKVVNERKQKYNFEKDDFLKVVSSMWQADHKGFIPALIKCQILFALQLYLFTGARVGSFMPSDENKMERGLRYEVRKL</sequence>
<dbReference type="GeneID" id="81353122"/>
<dbReference type="PANTHER" id="PTHR37535:SF3">
    <property type="entry name" value="FLUG DOMAIN-CONTAINING PROTEIN"/>
    <property type="match status" value="1"/>
</dbReference>
<organism evidence="2 3">
    <name type="scientific">Penicillium argentinense</name>
    <dbReference type="NCBI Taxonomy" id="1131581"/>
    <lineage>
        <taxon>Eukaryota</taxon>
        <taxon>Fungi</taxon>
        <taxon>Dikarya</taxon>
        <taxon>Ascomycota</taxon>
        <taxon>Pezizomycotina</taxon>
        <taxon>Eurotiomycetes</taxon>
        <taxon>Eurotiomycetidae</taxon>
        <taxon>Eurotiales</taxon>
        <taxon>Aspergillaceae</taxon>
        <taxon>Penicillium</taxon>
    </lineage>
</organism>